<feature type="transmembrane region" description="Helical" evidence="1">
    <location>
        <begin position="80"/>
        <end position="99"/>
    </location>
</feature>
<keyword evidence="1" id="KW-1133">Transmembrane helix</keyword>
<proteinExistence type="predicted"/>
<keyword evidence="1" id="KW-0472">Membrane</keyword>
<dbReference type="EMBL" id="VNFH01000007">
    <property type="protein sequence ID" value="TVU69589.1"/>
    <property type="molecule type" value="Genomic_DNA"/>
</dbReference>
<feature type="transmembrane region" description="Helical" evidence="1">
    <location>
        <begin position="52"/>
        <end position="71"/>
    </location>
</feature>
<organism evidence="2 3">
    <name type="scientific">Cobetia crustatorum</name>
    <dbReference type="NCBI Taxonomy" id="553385"/>
    <lineage>
        <taxon>Bacteria</taxon>
        <taxon>Pseudomonadati</taxon>
        <taxon>Pseudomonadota</taxon>
        <taxon>Gammaproteobacteria</taxon>
        <taxon>Oceanospirillales</taxon>
        <taxon>Halomonadaceae</taxon>
        <taxon>Cobetia</taxon>
    </lineage>
</organism>
<keyword evidence="3" id="KW-1185">Reference proteome</keyword>
<evidence type="ECO:0000313" key="2">
    <source>
        <dbReference type="EMBL" id="TVU69589.1"/>
    </source>
</evidence>
<comment type="caution">
    <text evidence="2">The sequence shown here is derived from an EMBL/GenBank/DDBJ whole genome shotgun (WGS) entry which is preliminary data.</text>
</comment>
<evidence type="ECO:0000313" key="3">
    <source>
        <dbReference type="Proteomes" id="UP000319941"/>
    </source>
</evidence>
<feature type="transmembrane region" description="Helical" evidence="1">
    <location>
        <begin position="12"/>
        <end position="32"/>
    </location>
</feature>
<keyword evidence="1" id="KW-0812">Transmembrane</keyword>
<dbReference type="Proteomes" id="UP000319941">
    <property type="component" value="Unassembled WGS sequence"/>
</dbReference>
<name>A0A558HKC8_9GAMM</name>
<dbReference type="AlphaFoldDB" id="A0A558HKC8"/>
<evidence type="ECO:0000256" key="1">
    <source>
        <dbReference type="SAM" id="Phobius"/>
    </source>
</evidence>
<protein>
    <submittedName>
        <fullName evidence="2">Uncharacterized protein</fullName>
    </submittedName>
</protein>
<sequence length="255" mass="29524">MLEKTNKISRGYFYVAIVLLVFCVNIAILLAMHHSLIPASIYIFGWSFSAKIISPVVYSTTLAVIVSGFIVNEMNPTSNMLVGLLPIPIILLVSYGAFYTPEYTGYGWMSKRHTQPPLESMKFFGPRDEAKRAISPFFVTIYKKIGDRSEYSECPYRLVEKAGPFYTYKSYDFEPDRSSLSYPDRFEIERGKRLGTDDERAEKCKSMMKSIMSQHDWVKLDDATFKKWNDADYISDYNKDSNFKTDLWNLYYVKS</sequence>
<accession>A0A558HKC8</accession>
<gene>
    <name evidence="2" type="ORF">FQP86_10740</name>
</gene>
<dbReference type="RefSeq" id="WP_144727633.1">
    <property type="nucleotide sequence ID" value="NZ_CAWOWR010000127.1"/>
</dbReference>
<reference evidence="2 3" key="1">
    <citation type="submission" date="2019-07" db="EMBL/GenBank/DDBJ databases">
        <title>Diversity of Bacteria from Kongsfjorden, Arctic.</title>
        <authorList>
            <person name="Yu Y."/>
        </authorList>
    </citation>
    <scope>NUCLEOTIDE SEQUENCE [LARGE SCALE GENOMIC DNA]</scope>
    <source>
        <strain evidence="2 3">SM1923</strain>
    </source>
</reference>